<evidence type="ECO:0000313" key="7">
    <source>
        <dbReference type="Proteomes" id="UP000605201"/>
    </source>
</evidence>
<gene>
    <name evidence="6" type="ORF">H8D96_04100</name>
</gene>
<dbReference type="Gene3D" id="3.50.50.100">
    <property type="match status" value="1"/>
</dbReference>
<keyword evidence="4" id="KW-0560">Oxidoreductase</keyword>
<proteinExistence type="predicted"/>
<feature type="domain" description="FAD/NAD(P)-binding" evidence="5">
    <location>
        <begin position="4"/>
        <end position="286"/>
    </location>
</feature>
<dbReference type="PRINTS" id="PR00368">
    <property type="entry name" value="FADPNR"/>
</dbReference>
<evidence type="ECO:0000313" key="6">
    <source>
        <dbReference type="EMBL" id="MBC8431080.1"/>
    </source>
</evidence>
<protein>
    <submittedName>
        <fullName evidence="6">FAD-dependent oxidoreductase</fullName>
    </submittedName>
</protein>
<evidence type="ECO:0000256" key="3">
    <source>
        <dbReference type="ARBA" id="ARBA00022827"/>
    </source>
</evidence>
<dbReference type="AlphaFoldDB" id="A0A8J6NWF8"/>
<dbReference type="PANTHER" id="PTHR42913">
    <property type="entry name" value="APOPTOSIS-INDUCING FACTOR 1"/>
    <property type="match status" value="1"/>
</dbReference>
<dbReference type="InterPro" id="IPR023753">
    <property type="entry name" value="FAD/NAD-binding_dom"/>
</dbReference>
<keyword evidence="3" id="KW-0274">FAD</keyword>
<evidence type="ECO:0000256" key="1">
    <source>
        <dbReference type="ARBA" id="ARBA00001974"/>
    </source>
</evidence>
<dbReference type="Proteomes" id="UP000605201">
    <property type="component" value="Unassembled WGS sequence"/>
</dbReference>
<name>A0A8J6NWF8_9BACT</name>
<dbReference type="Pfam" id="PF07992">
    <property type="entry name" value="Pyr_redox_2"/>
    <property type="match status" value="1"/>
</dbReference>
<sequence length="370" mass="40505">MAKHLVLVGGGHAHMVTLANINAFVGRGHRVTVIGPSEHHYYSGMGPGMLGGTYSPPDIRFATKHVVEKQGGVFVLGKAVRVRPDEKQIELESGETVSYDVVSFNAGSYVPRLNLSEDTENIYSVKPIERLMEAQARIKELASQKPITIGILGGGPSSAEIAGNIWQLTSEHGENQPRVKIFAGSGLMVSFPEGVRTRVEKSLKSRGVEIHTNGYIQTIEPDGIILESGERYDLDFIFIAMGVRPNAIFERSGIPTGPDGGMLVNSHLQSTAYPEMFGGGDCIYFKDQPLDKVGVYAVRQNPVLYNNLMSALEGEPLQVFSPGGDYLLIFNMGGGKGVLRKKWLTFGGRLAFIIKDYIDRKFMKKFQAIE</sequence>
<dbReference type="GO" id="GO:0019646">
    <property type="term" value="P:aerobic electron transport chain"/>
    <property type="evidence" value="ECO:0007669"/>
    <property type="project" value="TreeGrafter"/>
</dbReference>
<evidence type="ECO:0000259" key="5">
    <source>
        <dbReference type="Pfam" id="PF07992"/>
    </source>
</evidence>
<comment type="caution">
    <text evidence="6">The sequence shown here is derived from an EMBL/GenBank/DDBJ whole genome shotgun (WGS) entry which is preliminary data.</text>
</comment>
<dbReference type="InterPro" id="IPR036188">
    <property type="entry name" value="FAD/NAD-bd_sf"/>
</dbReference>
<dbReference type="SUPFAM" id="SSF51905">
    <property type="entry name" value="FAD/NAD(P)-binding domain"/>
    <property type="match status" value="2"/>
</dbReference>
<dbReference type="InterPro" id="IPR051169">
    <property type="entry name" value="NADH-Q_oxidoreductase"/>
</dbReference>
<evidence type="ECO:0000256" key="4">
    <source>
        <dbReference type="ARBA" id="ARBA00023002"/>
    </source>
</evidence>
<dbReference type="GO" id="GO:0003955">
    <property type="term" value="F:NAD(P)H dehydrogenase (quinone) activity"/>
    <property type="evidence" value="ECO:0007669"/>
    <property type="project" value="TreeGrafter"/>
</dbReference>
<comment type="cofactor">
    <cofactor evidence="1">
        <name>FAD</name>
        <dbReference type="ChEBI" id="CHEBI:57692"/>
    </cofactor>
</comment>
<organism evidence="6 7">
    <name type="scientific">Candidatus Desulfatibia vada</name>
    <dbReference type="NCBI Taxonomy" id="2841696"/>
    <lineage>
        <taxon>Bacteria</taxon>
        <taxon>Pseudomonadati</taxon>
        <taxon>Thermodesulfobacteriota</taxon>
        <taxon>Desulfobacteria</taxon>
        <taxon>Desulfobacterales</taxon>
        <taxon>Desulfobacterales incertae sedis</taxon>
        <taxon>Candidatus Desulfatibia</taxon>
    </lineage>
</organism>
<dbReference type="EMBL" id="JACNIG010000109">
    <property type="protein sequence ID" value="MBC8431080.1"/>
    <property type="molecule type" value="Genomic_DNA"/>
</dbReference>
<keyword evidence="2" id="KW-0285">Flavoprotein</keyword>
<accession>A0A8J6NWF8</accession>
<reference evidence="6 7" key="1">
    <citation type="submission" date="2020-08" db="EMBL/GenBank/DDBJ databases">
        <title>Bridging the membrane lipid divide: bacteria of the FCB group superphylum have the potential to synthesize archaeal ether lipids.</title>
        <authorList>
            <person name="Villanueva L."/>
            <person name="Von Meijenfeldt F.A.B."/>
            <person name="Westbye A.B."/>
            <person name="Yadav S."/>
            <person name="Hopmans E.C."/>
            <person name="Dutilh B.E."/>
            <person name="Sinninghe Damste J.S."/>
        </authorList>
    </citation>
    <scope>NUCLEOTIDE SEQUENCE [LARGE SCALE GENOMIC DNA]</scope>
    <source>
        <strain evidence="6">NIOZ-UU17</strain>
    </source>
</reference>
<dbReference type="PANTHER" id="PTHR42913:SF9">
    <property type="entry name" value="SLR1591 PROTEIN"/>
    <property type="match status" value="1"/>
</dbReference>
<evidence type="ECO:0000256" key="2">
    <source>
        <dbReference type="ARBA" id="ARBA00022630"/>
    </source>
</evidence>